<name>A0A3M4M4N5_PSECI</name>
<dbReference type="Proteomes" id="UP000277236">
    <property type="component" value="Unassembled WGS sequence"/>
</dbReference>
<accession>A0A3M4M4N5</accession>
<protein>
    <submittedName>
        <fullName evidence="1">Uncharacterized protein</fullName>
    </submittedName>
</protein>
<evidence type="ECO:0000313" key="2">
    <source>
        <dbReference type="Proteomes" id="UP000277236"/>
    </source>
</evidence>
<gene>
    <name evidence="1" type="ORF">ALQ04_100460</name>
</gene>
<dbReference type="EMBL" id="RBRE01000026">
    <property type="protein sequence ID" value="RMQ48619.1"/>
    <property type="molecule type" value="Genomic_DNA"/>
</dbReference>
<evidence type="ECO:0000313" key="1">
    <source>
        <dbReference type="EMBL" id="RMQ48619.1"/>
    </source>
</evidence>
<sequence length="82" mass="9542">MRRHSSVFGRSTGSFRYQQTELEGREFFHGSGIRDLEGLIAVVYDLAYFWKVDPELMMSRSLDIITESILQSQRINQILQGE</sequence>
<comment type="caution">
    <text evidence="1">The sequence shown here is derived from an EMBL/GenBank/DDBJ whole genome shotgun (WGS) entry which is preliminary data.</text>
</comment>
<proteinExistence type="predicted"/>
<reference evidence="1 2" key="1">
    <citation type="submission" date="2018-08" db="EMBL/GenBank/DDBJ databases">
        <title>Recombination of ecologically and evolutionarily significant loci maintains genetic cohesion in the Pseudomonas syringae species complex.</title>
        <authorList>
            <person name="Dillon M."/>
            <person name="Thakur S."/>
            <person name="Almeida R.N.D."/>
            <person name="Weir B.S."/>
            <person name="Guttman D.S."/>
        </authorList>
    </citation>
    <scope>NUCLEOTIDE SEQUENCE [LARGE SCALE GENOMIC DNA]</scope>
    <source>
        <strain evidence="1 2">ICMP 3353</strain>
    </source>
</reference>
<dbReference type="AlphaFoldDB" id="A0A3M4M4N5"/>
<organism evidence="1 2">
    <name type="scientific">Pseudomonas cichorii</name>
    <dbReference type="NCBI Taxonomy" id="36746"/>
    <lineage>
        <taxon>Bacteria</taxon>
        <taxon>Pseudomonadati</taxon>
        <taxon>Pseudomonadota</taxon>
        <taxon>Gammaproteobacteria</taxon>
        <taxon>Pseudomonadales</taxon>
        <taxon>Pseudomonadaceae</taxon>
        <taxon>Pseudomonas</taxon>
    </lineage>
</organism>